<keyword evidence="3" id="KW-1185">Reference proteome</keyword>
<dbReference type="Proteomes" id="UP001148299">
    <property type="component" value="Unassembled WGS sequence"/>
</dbReference>
<dbReference type="InterPro" id="IPR046539">
    <property type="entry name" value="DUF6604"/>
</dbReference>
<dbReference type="Pfam" id="PF20253">
    <property type="entry name" value="DUF6604"/>
    <property type="match status" value="1"/>
</dbReference>
<dbReference type="InterPro" id="IPR016864">
    <property type="entry name" value="UCP028035"/>
</dbReference>
<comment type="caution">
    <text evidence="2">The sequence shown here is derived from an EMBL/GenBank/DDBJ whole genome shotgun (WGS) entry which is preliminary data.</text>
</comment>
<feature type="domain" description="DUF6604" evidence="1">
    <location>
        <begin position="1"/>
        <end position="44"/>
    </location>
</feature>
<sequence>MMEMRHHLQGVWRQVAYHDLNSAVAASMSNVAIGMIKDTQSQIFVDFPDRDSFETIVQTLTLGNPDKTRVSIHIEGTREDTSGTHEVSHKFDMDVREELFLHGYQDLLDFVTDYQKTRTGKPTKAMQKRIRAWDPNLNLTEASRQERLKWRRTYTINWLYDMVNVYSSVVVQHRTEQTQKVPLEQVNWSRDGPWGKHRRLFGINEFAGDITHLAMQKAGTDIRAKILPHHVFQLQCMVDCLAVSRGWSVCTLIGHVVTSPASDFRPRRDIDIFMDREHKRKTTGINHSIQVLKQLLNMDAMLHGEPKRNVFFTDLVAHLHDDFSKWLGESLCKDGLVGVPPSRFSDTNSNGLWEYSPILCGAGLSEALELSYGAAMLIWDTAPEPMCIIHIHNMLVKKGLLKCSVGIWHSLTEIFKECIFSGEVPSSHFSAAFEHQVGGLTSRRAGFENRAQRPHVAGDATNLIDYLDTRGNRFFKLKSILQIYKAANWIPDRISNEDIPTRSSLSLVRLTNMKQVKNRVTGEVMLEETDLVKRVRSLDMSYEDITFLASEISFTGHTSLQLLNKHQEEVALEGYSIGCTLSSVGKRKHKAQISAYLGFFQRDFISDICGESRPLSTVNYFTTLGRCYLLFMAIEKRLQACRNPTWTAAHEGNSRWPKQKRLSLTALALTGDDPECLRIMAEKLEKQRCGFMHHIYWDDLTRHEDMEMAASEPPIGI</sequence>
<dbReference type="EMBL" id="JAPZBR010000002">
    <property type="protein sequence ID" value="KAJ5361614.1"/>
    <property type="molecule type" value="Genomic_DNA"/>
</dbReference>
<evidence type="ECO:0000313" key="3">
    <source>
        <dbReference type="Proteomes" id="UP001148299"/>
    </source>
</evidence>
<name>A0A9W9UYV7_PENBR</name>
<proteinExistence type="predicted"/>
<dbReference type="PANTHER" id="PTHR38795">
    <property type="entry name" value="DUF6604 DOMAIN-CONTAINING PROTEIN"/>
    <property type="match status" value="1"/>
</dbReference>
<reference evidence="2" key="1">
    <citation type="submission" date="2022-12" db="EMBL/GenBank/DDBJ databases">
        <authorList>
            <person name="Petersen C."/>
        </authorList>
    </citation>
    <scope>NUCLEOTIDE SEQUENCE</scope>
    <source>
        <strain evidence="2">IBT 35675</strain>
    </source>
</reference>
<dbReference type="PANTHER" id="PTHR38795:SF1">
    <property type="entry name" value="DUF6604 DOMAIN-CONTAINING PROTEIN"/>
    <property type="match status" value="1"/>
</dbReference>
<gene>
    <name evidence="2" type="ORF">N7541_002458</name>
</gene>
<evidence type="ECO:0000259" key="1">
    <source>
        <dbReference type="Pfam" id="PF20253"/>
    </source>
</evidence>
<dbReference type="AlphaFoldDB" id="A0A9W9UYV7"/>
<organism evidence="2 3">
    <name type="scientific">Penicillium brevicompactum</name>
    <dbReference type="NCBI Taxonomy" id="5074"/>
    <lineage>
        <taxon>Eukaryota</taxon>
        <taxon>Fungi</taxon>
        <taxon>Dikarya</taxon>
        <taxon>Ascomycota</taxon>
        <taxon>Pezizomycotina</taxon>
        <taxon>Eurotiomycetes</taxon>
        <taxon>Eurotiomycetidae</taxon>
        <taxon>Eurotiales</taxon>
        <taxon>Aspergillaceae</taxon>
        <taxon>Penicillium</taxon>
    </lineage>
</organism>
<protein>
    <recommendedName>
        <fullName evidence="1">DUF6604 domain-containing protein</fullName>
    </recommendedName>
</protein>
<reference evidence="2" key="2">
    <citation type="journal article" date="2023" name="IMA Fungus">
        <title>Comparative genomic study of the Penicillium genus elucidates a diverse pangenome and 15 lateral gene transfer events.</title>
        <authorList>
            <person name="Petersen C."/>
            <person name="Sorensen T."/>
            <person name="Nielsen M.R."/>
            <person name="Sondergaard T.E."/>
            <person name="Sorensen J.L."/>
            <person name="Fitzpatrick D.A."/>
            <person name="Frisvad J.C."/>
            <person name="Nielsen K.L."/>
        </authorList>
    </citation>
    <scope>NUCLEOTIDE SEQUENCE</scope>
    <source>
        <strain evidence="2">IBT 35675</strain>
    </source>
</reference>
<dbReference type="PIRSF" id="PIRSF028035">
    <property type="entry name" value="UCP028035"/>
    <property type="match status" value="1"/>
</dbReference>
<accession>A0A9W9UYV7</accession>
<evidence type="ECO:0000313" key="2">
    <source>
        <dbReference type="EMBL" id="KAJ5361614.1"/>
    </source>
</evidence>